<dbReference type="InterPro" id="IPR038441">
    <property type="entry name" value="THAP_Znf_sf"/>
</dbReference>
<accession>A0A8W8JLL8</accession>
<dbReference type="Proteomes" id="UP000005408">
    <property type="component" value="Unassembled WGS sequence"/>
</dbReference>
<reference evidence="8" key="1">
    <citation type="submission" date="2022-08" db="UniProtKB">
        <authorList>
            <consortium name="EnsemblMetazoa"/>
        </authorList>
    </citation>
    <scope>IDENTIFICATION</scope>
    <source>
        <strain evidence="8">05x7-T-G4-1.051#20</strain>
    </source>
</reference>
<dbReference type="GO" id="GO:0043565">
    <property type="term" value="F:sequence-specific DNA binding"/>
    <property type="evidence" value="ECO:0007669"/>
    <property type="project" value="InterPro"/>
</dbReference>
<keyword evidence="3" id="KW-0862">Zinc</keyword>
<evidence type="ECO:0000256" key="2">
    <source>
        <dbReference type="ARBA" id="ARBA00022771"/>
    </source>
</evidence>
<dbReference type="SMART" id="SM00692">
    <property type="entry name" value="DM3"/>
    <property type="match status" value="1"/>
</dbReference>
<evidence type="ECO:0000256" key="5">
    <source>
        <dbReference type="PROSITE-ProRule" id="PRU00309"/>
    </source>
</evidence>
<organism evidence="8 9">
    <name type="scientific">Magallana gigas</name>
    <name type="common">Pacific oyster</name>
    <name type="synonym">Crassostrea gigas</name>
    <dbReference type="NCBI Taxonomy" id="29159"/>
    <lineage>
        <taxon>Eukaryota</taxon>
        <taxon>Metazoa</taxon>
        <taxon>Spiralia</taxon>
        <taxon>Lophotrochozoa</taxon>
        <taxon>Mollusca</taxon>
        <taxon>Bivalvia</taxon>
        <taxon>Autobranchia</taxon>
        <taxon>Pteriomorphia</taxon>
        <taxon>Ostreida</taxon>
        <taxon>Ostreoidea</taxon>
        <taxon>Ostreidae</taxon>
        <taxon>Magallana</taxon>
    </lineage>
</organism>
<feature type="domain" description="THAP-type" evidence="7">
    <location>
        <begin position="1"/>
        <end position="85"/>
    </location>
</feature>
<dbReference type="SUPFAM" id="SSF57716">
    <property type="entry name" value="Glucocorticoid receptor-like (DNA-binding domain)"/>
    <property type="match status" value="1"/>
</dbReference>
<protein>
    <recommendedName>
        <fullName evidence="7">THAP-type domain-containing protein</fullName>
    </recommendedName>
</protein>
<dbReference type="Pfam" id="PF05485">
    <property type="entry name" value="THAP"/>
    <property type="match status" value="1"/>
</dbReference>
<feature type="compositionally biased region" description="Polar residues" evidence="6">
    <location>
        <begin position="210"/>
        <end position="219"/>
    </location>
</feature>
<evidence type="ECO:0000313" key="9">
    <source>
        <dbReference type="Proteomes" id="UP000005408"/>
    </source>
</evidence>
<dbReference type="EnsemblMetazoa" id="G20004.1">
    <property type="protein sequence ID" value="G20004.1:cds"/>
    <property type="gene ID" value="G20004"/>
</dbReference>
<keyword evidence="9" id="KW-1185">Reference proteome</keyword>
<evidence type="ECO:0000256" key="4">
    <source>
        <dbReference type="ARBA" id="ARBA00023125"/>
    </source>
</evidence>
<dbReference type="AlphaFoldDB" id="A0A8W8JLL8"/>
<dbReference type="PANTHER" id="PTHR46600:SF11">
    <property type="entry name" value="THAP DOMAIN-CONTAINING PROTEIN 10"/>
    <property type="match status" value="1"/>
</dbReference>
<feature type="compositionally biased region" description="Acidic residues" evidence="6">
    <location>
        <begin position="145"/>
        <end position="155"/>
    </location>
</feature>
<evidence type="ECO:0000313" key="8">
    <source>
        <dbReference type="EnsemblMetazoa" id="G20004.1:cds"/>
    </source>
</evidence>
<feature type="region of interest" description="Disordered" evidence="6">
    <location>
        <begin position="138"/>
        <end position="169"/>
    </location>
</feature>
<dbReference type="PROSITE" id="PS50950">
    <property type="entry name" value="ZF_THAP"/>
    <property type="match status" value="1"/>
</dbReference>
<keyword evidence="2 5" id="KW-0863">Zinc-finger</keyword>
<dbReference type="PANTHER" id="PTHR46600">
    <property type="entry name" value="THAP DOMAIN-CONTAINING"/>
    <property type="match status" value="1"/>
</dbReference>
<name>A0A8W8JLL8_MAGGI</name>
<dbReference type="InterPro" id="IPR026516">
    <property type="entry name" value="THAP1/10"/>
</dbReference>
<proteinExistence type="predicted"/>
<sequence>MVLCAAPNCDIRYGQGVSMFSFPDDPKLCQIWVRKLKTVNYWPSKHSKLCERHFTPDSFIIEPSKARSIGYTRLQLKKDTTPSIFDNTPINVKGQKRKTSEANPCLPKQCRSSKALEKRRALDSQELDSDVEIILPPPCQFQDSVSEETSTEDGETEIHPCMKSTGTQTEQHHLSNDHARVDLNESFESLATTTSEASEWIPPEIDENNNLDNQESPPSHHSRKFIVFEECLDQLLQFCTICGRKCDLKKKTLLGQC</sequence>
<dbReference type="SMART" id="SM00980">
    <property type="entry name" value="THAP"/>
    <property type="match status" value="1"/>
</dbReference>
<evidence type="ECO:0000256" key="3">
    <source>
        <dbReference type="ARBA" id="ARBA00022833"/>
    </source>
</evidence>
<feature type="region of interest" description="Disordered" evidence="6">
    <location>
        <begin position="192"/>
        <end position="219"/>
    </location>
</feature>
<evidence type="ECO:0000259" key="7">
    <source>
        <dbReference type="PROSITE" id="PS50950"/>
    </source>
</evidence>
<evidence type="ECO:0000256" key="1">
    <source>
        <dbReference type="ARBA" id="ARBA00022723"/>
    </source>
</evidence>
<dbReference type="Gene3D" id="6.20.210.20">
    <property type="entry name" value="THAP domain"/>
    <property type="match status" value="1"/>
</dbReference>
<dbReference type="InterPro" id="IPR006612">
    <property type="entry name" value="THAP_Znf"/>
</dbReference>
<evidence type="ECO:0000256" key="6">
    <source>
        <dbReference type="SAM" id="MobiDB-lite"/>
    </source>
</evidence>
<dbReference type="GO" id="GO:0008270">
    <property type="term" value="F:zinc ion binding"/>
    <property type="evidence" value="ECO:0007669"/>
    <property type="project" value="UniProtKB-KW"/>
</dbReference>
<keyword evidence="4 5" id="KW-0238">DNA-binding</keyword>
<keyword evidence="1" id="KW-0479">Metal-binding</keyword>